<sequence length="137" mass="16347">MDFESCPRKHQIDTYLREHKINELFQNMTSLLIFNQPDYPKRFLREKLIELRDARDKGMDPPLLFTQDNAESIFNMLDPCESEAIAYERYCHALETLGIRKYDKDPEREENGEVKKERYLEEAVRGLKILATTYQQP</sequence>
<comment type="caution">
    <text evidence="2">The sequence shown here is derived from an EMBL/GenBank/DDBJ whole genome shotgun (WGS) entry which is preliminary data.</text>
</comment>
<organism evidence="2 3">
    <name type="scientific">Calicophoron daubneyi</name>
    <name type="common">Rumen fluke</name>
    <name type="synonym">Paramphistomum daubneyi</name>
    <dbReference type="NCBI Taxonomy" id="300641"/>
    <lineage>
        <taxon>Eukaryota</taxon>
        <taxon>Metazoa</taxon>
        <taxon>Spiralia</taxon>
        <taxon>Lophotrochozoa</taxon>
        <taxon>Platyhelminthes</taxon>
        <taxon>Trematoda</taxon>
        <taxon>Digenea</taxon>
        <taxon>Plagiorchiida</taxon>
        <taxon>Pronocephalata</taxon>
        <taxon>Paramphistomoidea</taxon>
        <taxon>Paramphistomidae</taxon>
        <taxon>Calicophoron</taxon>
    </lineage>
</organism>
<dbReference type="SUPFAM" id="SSF47391">
    <property type="entry name" value="Dimerization-anchoring domain of cAMP-dependent PK regulatory subunit"/>
    <property type="match status" value="1"/>
</dbReference>
<dbReference type="CDD" id="cd22976">
    <property type="entry name" value="DD_EFCAB10"/>
    <property type="match status" value="1"/>
</dbReference>
<dbReference type="Gene3D" id="1.20.890.10">
    <property type="entry name" value="cAMP-dependent protein kinase regulatory subunit, dimerization-anchoring domain"/>
    <property type="match status" value="1"/>
</dbReference>
<gene>
    <name evidence="2" type="ORF">CDAUBV1_LOCUS16997</name>
</gene>
<evidence type="ECO:0000313" key="2">
    <source>
        <dbReference type="EMBL" id="CAL5141666.1"/>
    </source>
</evidence>
<dbReference type="InterPro" id="IPR056587">
    <property type="entry name" value="EF_EFCAB10_C"/>
</dbReference>
<dbReference type="InterPro" id="IPR039879">
    <property type="entry name" value="EFC10"/>
</dbReference>
<evidence type="ECO:0000313" key="3">
    <source>
        <dbReference type="Proteomes" id="UP001497525"/>
    </source>
</evidence>
<dbReference type="PANTHER" id="PTHR21847:SF1">
    <property type="entry name" value="EF-HAND CALCIUM-BINDING DOMAIN-CONTAINING PROTEIN 10"/>
    <property type="match status" value="1"/>
</dbReference>
<accession>A0AAV2TZD1</accession>
<dbReference type="InterPro" id="IPR049760">
    <property type="entry name" value="DD_EFCAB10"/>
</dbReference>
<evidence type="ECO:0000259" key="1">
    <source>
        <dbReference type="Pfam" id="PF24548"/>
    </source>
</evidence>
<dbReference type="PANTHER" id="PTHR21847">
    <property type="entry name" value="EF-HAND CALCIUM-BINDING DOMAIN-CONTAINING PROTEIN 10"/>
    <property type="match status" value="1"/>
</dbReference>
<feature type="domain" description="EFCAB10 C-terminal EF-hand" evidence="1">
    <location>
        <begin position="69"/>
        <end position="127"/>
    </location>
</feature>
<dbReference type="EMBL" id="CAXLJL010000933">
    <property type="protein sequence ID" value="CAL5141666.1"/>
    <property type="molecule type" value="Genomic_DNA"/>
</dbReference>
<reference evidence="2" key="1">
    <citation type="submission" date="2024-06" db="EMBL/GenBank/DDBJ databases">
        <authorList>
            <person name="Liu X."/>
            <person name="Lenzi L."/>
            <person name="Haldenby T S."/>
            <person name="Uol C."/>
        </authorList>
    </citation>
    <scope>NUCLEOTIDE SEQUENCE</scope>
</reference>
<dbReference type="Proteomes" id="UP001497525">
    <property type="component" value="Unassembled WGS sequence"/>
</dbReference>
<dbReference type="Pfam" id="PF24548">
    <property type="entry name" value="EF_EFCAB10_C"/>
    <property type="match status" value="1"/>
</dbReference>
<name>A0AAV2TZD1_CALDB</name>
<proteinExistence type="predicted"/>
<protein>
    <recommendedName>
        <fullName evidence="1">EFCAB10 C-terminal EF-hand domain-containing protein</fullName>
    </recommendedName>
</protein>
<dbReference type="AlphaFoldDB" id="A0AAV2TZD1"/>